<proteinExistence type="predicted"/>
<keyword evidence="3" id="KW-1185">Reference proteome</keyword>
<evidence type="ECO:0000313" key="3">
    <source>
        <dbReference type="Proteomes" id="UP000301309"/>
    </source>
</evidence>
<comment type="caution">
    <text evidence="2">The sequence shown here is derived from an EMBL/GenBank/DDBJ whole genome shotgun (WGS) entry which is preliminary data.</text>
</comment>
<dbReference type="Pfam" id="PF13560">
    <property type="entry name" value="HTH_31"/>
    <property type="match status" value="1"/>
</dbReference>
<dbReference type="GO" id="GO:0003677">
    <property type="term" value="F:DNA binding"/>
    <property type="evidence" value="ECO:0007669"/>
    <property type="project" value="InterPro"/>
</dbReference>
<sequence>MARVAQSKKKDSAPPTVQYFAAVLRLLRERAGLTQDELGALMNYTGSAVSAVETCAKPPTDEFIDAAEKALDAGRLLRSAIKYLRLERYPAHFQGFVQLEQAALSVSSYCSQLIHGLLQTESYAREVLLCAFPPLDTDEVERLTEARMERKSLLDRKPMAVINVVLEEAALRRQIGGAEAMHAQYAHLIECANRPNVVIQLMPTSRAGHAGLQGPMTVIEMPDETPVAYLEGHGKSILMSKPDEVGVLARRYAMIRSQALGPEETLGVIEQLMGDL</sequence>
<accession>A0A4D4LIB5</accession>
<feature type="domain" description="HTH cro/C1-type" evidence="1">
    <location>
        <begin position="24"/>
        <end position="77"/>
    </location>
</feature>
<evidence type="ECO:0000259" key="1">
    <source>
        <dbReference type="PROSITE" id="PS50943"/>
    </source>
</evidence>
<dbReference type="AlphaFoldDB" id="A0A4D4LIB5"/>
<dbReference type="EMBL" id="BJHW01000001">
    <property type="protein sequence ID" value="GDY57629.1"/>
    <property type="molecule type" value="Genomic_DNA"/>
</dbReference>
<dbReference type="CDD" id="cd00093">
    <property type="entry name" value="HTH_XRE"/>
    <property type="match status" value="1"/>
</dbReference>
<dbReference type="InterPro" id="IPR043917">
    <property type="entry name" value="DUF5753"/>
</dbReference>
<dbReference type="SUPFAM" id="SSF47413">
    <property type="entry name" value="lambda repressor-like DNA-binding domains"/>
    <property type="match status" value="1"/>
</dbReference>
<reference evidence="2 3" key="1">
    <citation type="journal article" date="2020" name="Int. J. Syst. Evol. Microbiol.">
        <title>Reclassification of Streptomyces castelarensis and Streptomyces sporoclivatus as later heterotypic synonyms of Streptomyces antimycoticus.</title>
        <authorList>
            <person name="Komaki H."/>
            <person name="Tamura T."/>
        </authorList>
    </citation>
    <scope>NUCLEOTIDE SEQUENCE [LARGE SCALE GENOMIC DNA]</scope>
    <source>
        <strain evidence="2 3">NBRC 13459</strain>
    </source>
</reference>
<dbReference type="Proteomes" id="UP000301309">
    <property type="component" value="Unassembled WGS sequence"/>
</dbReference>
<protein>
    <submittedName>
        <fullName evidence="2">Transcriptional regulator</fullName>
    </submittedName>
</protein>
<dbReference type="InterPro" id="IPR001387">
    <property type="entry name" value="Cro/C1-type_HTH"/>
</dbReference>
<gene>
    <name evidence="2" type="ORF">SVIO_082520</name>
</gene>
<name>A0A4D4LIB5_STRVO</name>
<organism evidence="2 3">
    <name type="scientific">Streptomyces violaceusniger</name>
    <dbReference type="NCBI Taxonomy" id="68280"/>
    <lineage>
        <taxon>Bacteria</taxon>
        <taxon>Bacillati</taxon>
        <taxon>Actinomycetota</taxon>
        <taxon>Actinomycetes</taxon>
        <taxon>Kitasatosporales</taxon>
        <taxon>Streptomycetaceae</taxon>
        <taxon>Streptomyces</taxon>
        <taxon>Streptomyces violaceusniger group</taxon>
    </lineage>
</organism>
<dbReference type="Pfam" id="PF19054">
    <property type="entry name" value="DUF5753"/>
    <property type="match status" value="1"/>
</dbReference>
<dbReference type="PROSITE" id="PS50943">
    <property type="entry name" value="HTH_CROC1"/>
    <property type="match status" value="1"/>
</dbReference>
<dbReference type="SMART" id="SM00530">
    <property type="entry name" value="HTH_XRE"/>
    <property type="match status" value="1"/>
</dbReference>
<evidence type="ECO:0000313" key="2">
    <source>
        <dbReference type="EMBL" id="GDY57629.1"/>
    </source>
</evidence>
<dbReference type="Gene3D" id="1.10.260.40">
    <property type="entry name" value="lambda repressor-like DNA-binding domains"/>
    <property type="match status" value="1"/>
</dbReference>
<dbReference type="InterPro" id="IPR010982">
    <property type="entry name" value="Lambda_DNA-bd_dom_sf"/>
</dbReference>